<feature type="transmembrane region" description="Helical" evidence="6">
    <location>
        <begin position="558"/>
        <end position="577"/>
    </location>
</feature>
<feature type="transmembrane region" description="Helical" evidence="6">
    <location>
        <begin position="6"/>
        <end position="23"/>
    </location>
</feature>
<protein>
    <submittedName>
        <fullName evidence="8">Unannotated protein</fullName>
    </submittedName>
</protein>
<evidence type="ECO:0000256" key="4">
    <source>
        <dbReference type="ARBA" id="ARBA00022989"/>
    </source>
</evidence>
<sequence length="737" mass="77074">MPRKIAVLGAALLGIVLLGVILISADQTQAVVLGIGGGALIAAIALSVTLNYQGSGVVNFSAGAMAMYGGYIYYGLRTNGQLFLPPIPNPLSLIEGLAHLFGASGFSLPKIPVFIQLASSSGGHEAYGTIIKGAAMPIWEALIIALAECALMGLLFHLLIFRPLRKAPVLARVVASVGLFIILQAIVVLRYTSSAQAVGPILPQHPVALPRGIRLPSDQILLVGIVIVVTAVLWAVFKYTRFGLATRAASENEKGALVLGYSPDFLAGVNWVASTVLAGLFGILVAPINQSIDPYTITLLIVPALAAALLARFRSFWITMFAGLGLGMMSAWIQLISNKSWFPKAQGSALPGLTDTIPFILIILVLVFRGKSLPTRGAIETIKLPFAPRTKRVLPASLGLAAATFVLLFIVTPGWRLAIVNSLVGAVICLSLVVLTGYVGQISLMQMALAGISGFTLSKIADAYHIPFPIGPLLGACVAVGVGLLAGFPALRVRGVNLAVVTFAAAVTIQDLIFGNPAWSGFKGASVAPPQIFGLNFGPNEPWTKFFSGGQGLLPNPWFGVFCLIVVLLLIWGVVNIRRSRVGRQMLAVRSNERAAAAAGVSVSKTKILAFGVAAFIAGIGGALSGYRFGSVSSQYFGAVPSMLFLAFAYLGGISSVSGAVVGGLIVSGGISSIVLTSWLHVSDQYTLLLAGIGLITMAIFNPQGVAGAFRTAYESFRGNRTESLAHLPLEMSESKS</sequence>
<feature type="transmembrane region" description="Helical" evidence="6">
    <location>
        <begin position="660"/>
        <end position="680"/>
    </location>
</feature>
<keyword evidence="4 6" id="KW-1133">Transmembrane helix</keyword>
<dbReference type="PANTHER" id="PTHR30482:SF20">
    <property type="entry name" value="HIGH-AFFINITY BRANCHED-CHAIN AMINO ACID TRANSPORT SYSTEM PERMEASE PROTEIN LIVM"/>
    <property type="match status" value="1"/>
</dbReference>
<evidence type="ECO:0000256" key="2">
    <source>
        <dbReference type="ARBA" id="ARBA00022475"/>
    </source>
</evidence>
<reference evidence="8" key="1">
    <citation type="submission" date="2020-05" db="EMBL/GenBank/DDBJ databases">
        <authorList>
            <person name="Chiriac C."/>
            <person name="Salcher M."/>
            <person name="Ghai R."/>
            <person name="Kavagutti S V."/>
        </authorList>
    </citation>
    <scope>NUCLEOTIDE SEQUENCE</scope>
</reference>
<organism evidence="8">
    <name type="scientific">freshwater metagenome</name>
    <dbReference type="NCBI Taxonomy" id="449393"/>
    <lineage>
        <taxon>unclassified sequences</taxon>
        <taxon>metagenomes</taxon>
        <taxon>ecological metagenomes</taxon>
    </lineage>
</organism>
<feature type="transmembrane region" description="Helical" evidence="6">
    <location>
        <begin position="138"/>
        <end position="161"/>
    </location>
</feature>
<dbReference type="EMBL" id="CAFBLT010000001">
    <property type="protein sequence ID" value="CAB4866547.1"/>
    <property type="molecule type" value="Genomic_DNA"/>
</dbReference>
<feature type="transmembrane region" description="Helical" evidence="6">
    <location>
        <begin position="294"/>
        <end position="311"/>
    </location>
</feature>
<feature type="transmembrane region" description="Helical" evidence="6">
    <location>
        <begin position="686"/>
        <end position="710"/>
    </location>
</feature>
<feature type="transmembrane region" description="Helical" evidence="6">
    <location>
        <begin position="219"/>
        <end position="237"/>
    </location>
</feature>
<evidence type="ECO:0000256" key="3">
    <source>
        <dbReference type="ARBA" id="ARBA00022692"/>
    </source>
</evidence>
<name>A0A6J7RQ81_9ZZZZ</name>
<evidence type="ECO:0000313" key="7">
    <source>
        <dbReference type="EMBL" id="CAB4866547.1"/>
    </source>
</evidence>
<dbReference type="Pfam" id="PF02653">
    <property type="entry name" value="BPD_transp_2"/>
    <property type="match status" value="2"/>
</dbReference>
<dbReference type="GO" id="GO:0005886">
    <property type="term" value="C:plasma membrane"/>
    <property type="evidence" value="ECO:0007669"/>
    <property type="project" value="UniProtKB-SubCell"/>
</dbReference>
<feature type="transmembrane region" description="Helical" evidence="6">
    <location>
        <begin position="56"/>
        <end position="76"/>
    </location>
</feature>
<evidence type="ECO:0000313" key="8">
    <source>
        <dbReference type="EMBL" id="CAB5030884.1"/>
    </source>
</evidence>
<feature type="transmembrane region" description="Helical" evidence="6">
    <location>
        <begin position="265"/>
        <end position="288"/>
    </location>
</feature>
<evidence type="ECO:0000256" key="6">
    <source>
        <dbReference type="SAM" id="Phobius"/>
    </source>
</evidence>
<feature type="transmembrane region" description="Helical" evidence="6">
    <location>
        <begin position="417"/>
        <end position="440"/>
    </location>
</feature>
<feature type="transmembrane region" description="Helical" evidence="6">
    <location>
        <begin position="472"/>
        <end position="491"/>
    </location>
</feature>
<evidence type="ECO:0000256" key="5">
    <source>
        <dbReference type="ARBA" id="ARBA00023136"/>
    </source>
</evidence>
<feature type="transmembrane region" description="Helical" evidence="6">
    <location>
        <begin position="97"/>
        <end position="118"/>
    </location>
</feature>
<keyword evidence="2" id="KW-1003">Cell membrane</keyword>
<feature type="transmembrane region" description="Helical" evidence="6">
    <location>
        <begin position="30"/>
        <end position="50"/>
    </location>
</feature>
<dbReference type="InterPro" id="IPR001851">
    <property type="entry name" value="ABC_transp_permease"/>
</dbReference>
<feature type="transmembrane region" description="Helical" evidence="6">
    <location>
        <begin position="318"/>
        <end position="337"/>
    </location>
</feature>
<dbReference type="PANTHER" id="PTHR30482">
    <property type="entry name" value="HIGH-AFFINITY BRANCHED-CHAIN AMINO ACID TRANSPORT SYSTEM PERMEASE"/>
    <property type="match status" value="1"/>
</dbReference>
<feature type="transmembrane region" description="Helical" evidence="6">
    <location>
        <begin position="173"/>
        <end position="192"/>
    </location>
</feature>
<keyword evidence="5 6" id="KW-0472">Membrane</keyword>
<dbReference type="InterPro" id="IPR043428">
    <property type="entry name" value="LivM-like"/>
</dbReference>
<dbReference type="CDD" id="cd06581">
    <property type="entry name" value="TM_PBP1_LivM_like"/>
    <property type="match status" value="1"/>
</dbReference>
<keyword evidence="3 6" id="KW-0812">Transmembrane</keyword>
<feature type="transmembrane region" description="Helical" evidence="6">
    <location>
        <begin position="349"/>
        <end position="368"/>
    </location>
</feature>
<gene>
    <name evidence="7" type="ORF">UFOPK3427_00524</name>
    <name evidence="8" type="ORF">UFOPK4112_01631</name>
</gene>
<feature type="transmembrane region" description="Helical" evidence="6">
    <location>
        <begin position="635"/>
        <end position="653"/>
    </location>
</feature>
<dbReference type="GO" id="GO:0015658">
    <property type="term" value="F:branched-chain amino acid transmembrane transporter activity"/>
    <property type="evidence" value="ECO:0007669"/>
    <property type="project" value="InterPro"/>
</dbReference>
<dbReference type="CDD" id="cd06582">
    <property type="entry name" value="TM_PBP1_LivH_like"/>
    <property type="match status" value="1"/>
</dbReference>
<feature type="transmembrane region" description="Helical" evidence="6">
    <location>
        <begin position="393"/>
        <end position="411"/>
    </location>
</feature>
<accession>A0A6J7RQ81</accession>
<proteinExistence type="predicted"/>
<evidence type="ECO:0000256" key="1">
    <source>
        <dbReference type="ARBA" id="ARBA00004651"/>
    </source>
</evidence>
<feature type="transmembrane region" description="Helical" evidence="6">
    <location>
        <begin position="498"/>
        <end position="519"/>
    </location>
</feature>
<dbReference type="EMBL" id="CAFBPM010000022">
    <property type="protein sequence ID" value="CAB5030884.1"/>
    <property type="molecule type" value="Genomic_DNA"/>
</dbReference>
<dbReference type="AlphaFoldDB" id="A0A6J7RQ81"/>
<comment type="subcellular location">
    <subcellularLocation>
        <location evidence="1">Cell membrane</location>
        <topology evidence="1">Multi-pass membrane protein</topology>
    </subcellularLocation>
</comment>
<feature type="transmembrane region" description="Helical" evidence="6">
    <location>
        <begin position="608"/>
        <end position="629"/>
    </location>
</feature>